<organism evidence="2 3">
    <name type="scientific">Chelatococcus caeni</name>
    <dbReference type="NCBI Taxonomy" id="1348468"/>
    <lineage>
        <taxon>Bacteria</taxon>
        <taxon>Pseudomonadati</taxon>
        <taxon>Pseudomonadota</taxon>
        <taxon>Alphaproteobacteria</taxon>
        <taxon>Hyphomicrobiales</taxon>
        <taxon>Chelatococcaceae</taxon>
        <taxon>Chelatococcus</taxon>
    </lineage>
</organism>
<reference evidence="2 3" key="1">
    <citation type="submission" date="2020-08" db="EMBL/GenBank/DDBJ databases">
        <title>Genomic Encyclopedia of Type Strains, Phase IV (KMG-IV): sequencing the most valuable type-strain genomes for metagenomic binning, comparative biology and taxonomic classification.</title>
        <authorList>
            <person name="Goeker M."/>
        </authorList>
    </citation>
    <scope>NUCLEOTIDE SEQUENCE [LARGE SCALE GENOMIC DNA]</scope>
    <source>
        <strain evidence="2 3">DSM 103737</strain>
    </source>
</reference>
<gene>
    <name evidence="2" type="ORF">GGR16_000771</name>
</gene>
<dbReference type="SUPFAM" id="SSF46955">
    <property type="entry name" value="Putative DNA-binding domain"/>
    <property type="match status" value="1"/>
</dbReference>
<dbReference type="EMBL" id="JACIEN010000001">
    <property type="protein sequence ID" value="MBB4015765.1"/>
    <property type="molecule type" value="Genomic_DNA"/>
</dbReference>
<dbReference type="InterPro" id="IPR041657">
    <property type="entry name" value="HTH_17"/>
</dbReference>
<dbReference type="InterPro" id="IPR010093">
    <property type="entry name" value="SinI_DNA-bd"/>
</dbReference>
<sequence>MSSKLATVEQAAEELGLHPKTVLRYIREGRLSATKIGKAYRIDRGTLDAFGGVVRGRSGAADVRATCVVEIADISPEGAERTASLLNAASMTDGARPAPLHLSTAFDPTSRHLKIVLVASPSDAAKLLELVDLQLRALK</sequence>
<comment type="caution">
    <text evidence="2">The sequence shown here is derived from an EMBL/GenBank/DDBJ whole genome shotgun (WGS) entry which is preliminary data.</text>
</comment>
<dbReference type="InterPro" id="IPR009061">
    <property type="entry name" value="DNA-bd_dom_put_sf"/>
</dbReference>
<keyword evidence="3" id="KW-1185">Reference proteome</keyword>
<dbReference type="Pfam" id="PF12728">
    <property type="entry name" value="HTH_17"/>
    <property type="match status" value="1"/>
</dbReference>
<dbReference type="Proteomes" id="UP000577362">
    <property type="component" value="Unassembled WGS sequence"/>
</dbReference>
<protein>
    <submittedName>
        <fullName evidence="2">Excisionase family DNA binding protein</fullName>
    </submittedName>
</protein>
<accession>A0A840BQY0</accession>
<name>A0A840BQY0_9HYPH</name>
<evidence type="ECO:0000259" key="1">
    <source>
        <dbReference type="Pfam" id="PF12728"/>
    </source>
</evidence>
<evidence type="ECO:0000313" key="3">
    <source>
        <dbReference type="Proteomes" id="UP000577362"/>
    </source>
</evidence>
<dbReference type="GO" id="GO:0003677">
    <property type="term" value="F:DNA binding"/>
    <property type="evidence" value="ECO:0007669"/>
    <property type="project" value="InterPro"/>
</dbReference>
<evidence type="ECO:0000313" key="2">
    <source>
        <dbReference type="EMBL" id="MBB4015765.1"/>
    </source>
</evidence>
<dbReference type="RefSeq" id="WP_183315745.1">
    <property type="nucleotide sequence ID" value="NZ_JACIEN010000001.1"/>
</dbReference>
<proteinExistence type="predicted"/>
<dbReference type="NCBIfam" id="TIGR01764">
    <property type="entry name" value="excise"/>
    <property type="match status" value="1"/>
</dbReference>
<feature type="domain" description="Helix-turn-helix" evidence="1">
    <location>
        <begin position="7"/>
        <end position="50"/>
    </location>
</feature>
<dbReference type="AlphaFoldDB" id="A0A840BQY0"/>